<sequence>MADAENSSAEASACSSPPQASSMPPPPIKKKRNLPGMPAQEAAKSQPSTTAEDADAVKDDEVPRLNPIAQDADAMKDIEAVPLLNPPPLPSSPLLPNTPTTGVLSPSSPLPPNTPTTGVLSPVLSIQSSEIQDNPSGVLQPPPDTTSASGSSTTSSGKVSNSSGVFASIFASSTTAPVAVSKSPQPPSSYTDSLCVMPGSDRTPSEFISLSLSSSLYFSSTSSPLFPASSQCLYTASSQPALSATALLQKAAQMGSTSSSSSFLRGLGLSMSSGPADPQDDMMASPTTQWNGGSTMNKSNNHPLAADLGLGFSSDTRGSHLTSLMLGGSSSLYGNKPTTLDLLGLGIGGGGALSSNGYSSFYSSIRGGLDAPYGDVNSAGETWDDASDRKPTFL</sequence>
<proteinExistence type="predicted"/>
<evidence type="ECO:0000256" key="1">
    <source>
        <dbReference type="SAM" id="MobiDB-lite"/>
    </source>
</evidence>
<feature type="compositionally biased region" description="Pro residues" evidence="1">
    <location>
        <begin position="84"/>
        <end position="93"/>
    </location>
</feature>
<comment type="caution">
    <text evidence="2">The sequence shown here is derived from an EMBL/GenBank/DDBJ whole genome shotgun (WGS) entry which is preliminary data.</text>
</comment>
<protein>
    <submittedName>
        <fullName evidence="2">Uncharacterized protein</fullName>
    </submittedName>
</protein>
<reference evidence="2" key="1">
    <citation type="journal article" date="2016" name="Nat. Genet.">
        <title>A high-quality carrot genome assembly provides new insights into carotenoid accumulation and asterid genome evolution.</title>
        <authorList>
            <person name="Iorizzo M."/>
            <person name="Ellison S."/>
            <person name="Senalik D."/>
            <person name="Zeng P."/>
            <person name="Satapoomin P."/>
            <person name="Huang J."/>
            <person name="Bowman M."/>
            <person name="Iovene M."/>
            <person name="Sanseverino W."/>
            <person name="Cavagnaro P."/>
            <person name="Yildiz M."/>
            <person name="Macko-Podgorni A."/>
            <person name="Moranska E."/>
            <person name="Grzebelus E."/>
            <person name="Grzebelus D."/>
            <person name="Ashrafi H."/>
            <person name="Zheng Z."/>
            <person name="Cheng S."/>
            <person name="Spooner D."/>
            <person name="Van Deynze A."/>
            <person name="Simon P."/>
        </authorList>
    </citation>
    <scope>NUCLEOTIDE SEQUENCE [LARGE SCALE GENOMIC DNA]</scope>
    <source>
        <tissue evidence="2">Leaf</tissue>
    </source>
</reference>
<dbReference type="OMA" id="ELNWEAS"/>
<dbReference type="EMBL" id="LNRQ01000004">
    <property type="protein sequence ID" value="KZM99892.1"/>
    <property type="molecule type" value="Genomic_DNA"/>
</dbReference>
<organism evidence="2">
    <name type="scientific">Daucus carota subsp. sativus</name>
    <name type="common">Carrot</name>
    <dbReference type="NCBI Taxonomy" id="79200"/>
    <lineage>
        <taxon>Eukaryota</taxon>
        <taxon>Viridiplantae</taxon>
        <taxon>Streptophyta</taxon>
        <taxon>Embryophyta</taxon>
        <taxon>Tracheophyta</taxon>
        <taxon>Spermatophyta</taxon>
        <taxon>Magnoliopsida</taxon>
        <taxon>eudicotyledons</taxon>
        <taxon>Gunneridae</taxon>
        <taxon>Pentapetalae</taxon>
        <taxon>asterids</taxon>
        <taxon>campanulids</taxon>
        <taxon>Apiales</taxon>
        <taxon>Apiaceae</taxon>
        <taxon>Apioideae</taxon>
        <taxon>Scandiceae</taxon>
        <taxon>Daucinae</taxon>
        <taxon>Daucus</taxon>
        <taxon>Daucus sect. Daucus</taxon>
    </lineage>
</organism>
<name>A0A162AEB0_DAUCS</name>
<feature type="compositionally biased region" description="Low complexity" evidence="1">
    <location>
        <begin position="94"/>
        <end position="107"/>
    </location>
</feature>
<feature type="compositionally biased region" description="Low complexity" evidence="1">
    <location>
        <begin position="145"/>
        <end position="160"/>
    </location>
</feature>
<dbReference type="STRING" id="79200.A0A162AEB0"/>
<dbReference type="Gramene" id="KZM99892">
    <property type="protein sequence ID" value="KZM99892"/>
    <property type="gene ID" value="DCAR_012746"/>
</dbReference>
<feature type="region of interest" description="Disordered" evidence="1">
    <location>
        <begin position="1"/>
        <end position="160"/>
    </location>
</feature>
<accession>A0A162AEB0</accession>
<feature type="compositionally biased region" description="Low complexity" evidence="1">
    <location>
        <begin position="1"/>
        <end position="22"/>
    </location>
</feature>
<evidence type="ECO:0000313" key="2">
    <source>
        <dbReference type="EMBL" id="KZM99892.1"/>
    </source>
</evidence>
<dbReference type="AlphaFoldDB" id="A0A162AEB0"/>
<gene>
    <name evidence="2" type="ORF">DCAR_012746</name>
</gene>
<feature type="compositionally biased region" description="Polar residues" evidence="1">
    <location>
        <begin position="124"/>
        <end position="137"/>
    </location>
</feature>